<feature type="transmembrane region" description="Helical" evidence="5">
    <location>
        <begin position="7"/>
        <end position="25"/>
    </location>
</feature>
<feature type="transmembrane region" description="Helical" evidence="5">
    <location>
        <begin position="45"/>
        <end position="63"/>
    </location>
</feature>
<evidence type="ECO:0000313" key="7">
    <source>
        <dbReference type="EMBL" id="TWI83584.1"/>
    </source>
</evidence>
<dbReference type="PANTHER" id="PTHR35889">
    <property type="entry name" value="CYCLOINULO-OLIGOSACCHARIDE FRUCTANOTRANSFERASE-RELATED"/>
    <property type="match status" value="1"/>
</dbReference>
<feature type="transmembrane region" description="Helical" evidence="5">
    <location>
        <begin position="75"/>
        <end position="99"/>
    </location>
</feature>
<dbReference type="EMBL" id="VLLE01000003">
    <property type="protein sequence ID" value="TWI83584.1"/>
    <property type="molecule type" value="Genomic_DNA"/>
</dbReference>
<evidence type="ECO:0000256" key="4">
    <source>
        <dbReference type="PROSITE-ProRule" id="PRU00433"/>
    </source>
</evidence>
<keyword evidence="1 4" id="KW-0349">Heme</keyword>
<comment type="caution">
    <text evidence="7">The sequence shown here is derived from an EMBL/GenBank/DDBJ whole genome shotgun (WGS) entry which is preliminary data.</text>
</comment>
<dbReference type="Pfam" id="PF13287">
    <property type="entry name" value="Fn3_assoc"/>
    <property type="match status" value="1"/>
</dbReference>
<proteinExistence type="predicted"/>
<dbReference type="PANTHER" id="PTHR35889:SF3">
    <property type="entry name" value="F-BOX DOMAIN-CONTAINING PROTEIN"/>
    <property type="match status" value="1"/>
</dbReference>
<evidence type="ECO:0000256" key="5">
    <source>
        <dbReference type="SAM" id="Phobius"/>
    </source>
</evidence>
<evidence type="ECO:0000313" key="8">
    <source>
        <dbReference type="Proteomes" id="UP000316167"/>
    </source>
</evidence>
<feature type="transmembrane region" description="Helical" evidence="5">
    <location>
        <begin position="139"/>
        <end position="160"/>
    </location>
</feature>
<dbReference type="GO" id="GO:0009055">
    <property type="term" value="F:electron transfer activity"/>
    <property type="evidence" value="ECO:0007669"/>
    <property type="project" value="InterPro"/>
</dbReference>
<dbReference type="PROSITE" id="PS51007">
    <property type="entry name" value="CYTC"/>
    <property type="match status" value="1"/>
</dbReference>
<keyword evidence="5" id="KW-1133">Transmembrane helix</keyword>
<evidence type="ECO:0000259" key="6">
    <source>
        <dbReference type="PROSITE" id="PS51007"/>
    </source>
</evidence>
<dbReference type="GO" id="GO:0020037">
    <property type="term" value="F:heme binding"/>
    <property type="evidence" value="ECO:0007669"/>
    <property type="project" value="InterPro"/>
</dbReference>
<feature type="transmembrane region" description="Helical" evidence="5">
    <location>
        <begin position="111"/>
        <end position="130"/>
    </location>
</feature>
<evidence type="ECO:0000256" key="3">
    <source>
        <dbReference type="ARBA" id="ARBA00023004"/>
    </source>
</evidence>
<sequence>MQRWKAILFNVSLVFNCLLLFLVVFESRLAVPVWLQIAGRMHPLVLHFPLVLIVVYALAVLFLPPHKTPTEITYANAVSFVLLIAAFTAVTTSLMGLFLSKEEGYDADALLWHKWGGIAIAWFTLGWYAFYQKIQTRKIVTVGTSFFALLLIIVTGHLGAGVTHGETFLTAPLQKLQKETPVAIEDAEVFTHMVKPILEAKCISCHNNNKAKGELVMQSEELLLKGGKNGKLWDTTVADLGLLLQRIHLPMEQKKHMPPKGKPQLTDEEIAILTYWIRKGADFKLRVAQLPVGDSLQLIAARLFSSSATPVYNFEEADVALIAKLNTVNRIVSKEAEGSPALAVNFFNSSLFKSEQLKELEKIKKQIVAIDLAKMPVQDADLQFISECENLRRLNLSFTNITGNGLLQLKKLKFLRSLSLAGTNISSAQLELLRSFPELKTVYVWNTKITGNDLEQLRQKLKSIDFITGYKGDTTILKLTPPVLLNEETFLTGDPVPLKLKHYIQGAVIRYTTDGSEPDSLQSAIFKGTEQINSNTFIRAKAYKSGWISSDIFETRFYKSTYKPDTIVYISKPNEKYKDESGKTLFDLQKGERNFQLGNWIAFRENRMECLLPFSKPVQLESVTLSTLVDVGSYIMPPQLVEVWGGNDAKNLKLLGRLKPEQPVKLMPVTMKGFECKFPATTVKYIKLIATPVGKLPAWHPGKGDKGWIFVDELLLN</sequence>
<dbReference type="GO" id="GO:0046872">
    <property type="term" value="F:metal ion binding"/>
    <property type="evidence" value="ECO:0007669"/>
    <property type="project" value="UniProtKB-KW"/>
</dbReference>
<organism evidence="7 8">
    <name type="scientific">Lacibacter cauensis</name>
    <dbReference type="NCBI Taxonomy" id="510947"/>
    <lineage>
        <taxon>Bacteria</taxon>
        <taxon>Pseudomonadati</taxon>
        <taxon>Bacteroidota</taxon>
        <taxon>Chitinophagia</taxon>
        <taxon>Chitinophagales</taxon>
        <taxon>Chitinophagaceae</taxon>
        <taxon>Lacibacter</taxon>
    </lineage>
</organism>
<reference evidence="7 8" key="1">
    <citation type="journal article" date="2015" name="Stand. Genomic Sci.">
        <title>Genomic Encyclopedia of Bacterial and Archaeal Type Strains, Phase III: the genomes of soil and plant-associated and newly described type strains.</title>
        <authorList>
            <person name="Whitman W.B."/>
            <person name="Woyke T."/>
            <person name="Klenk H.P."/>
            <person name="Zhou Y."/>
            <person name="Lilburn T.G."/>
            <person name="Beck B.J."/>
            <person name="De Vos P."/>
            <person name="Vandamme P."/>
            <person name="Eisen J.A."/>
            <person name="Garrity G."/>
            <person name="Hugenholtz P."/>
            <person name="Kyrpides N.C."/>
        </authorList>
    </citation>
    <scope>NUCLEOTIDE SEQUENCE [LARGE SCALE GENOMIC DNA]</scope>
    <source>
        <strain evidence="7 8">CGMCC 1.7271</strain>
    </source>
</reference>
<evidence type="ECO:0000256" key="1">
    <source>
        <dbReference type="ARBA" id="ARBA00022617"/>
    </source>
</evidence>
<dbReference type="SUPFAM" id="SSF52047">
    <property type="entry name" value="RNI-like"/>
    <property type="match status" value="1"/>
</dbReference>
<dbReference type="AlphaFoldDB" id="A0A562SRE6"/>
<dbReference type="InterPro" id="IPR036909">
    <property type="entry name" value="Cyt_c-like_dom_sf"/>
</dbReference>
<dbReference type="Gene3D" id="3.80.10.10">
    <property type="entry name" value="Ribonuclease Inhibitor"/>
    <property type="match status" value="1"/>
</dbReference>
<dbReference type="RefSeq" id="WP_144885850.1">
    <property type="nucleotide sequence ID" value="NZ_VLLE01000003.1"/>
</dbReference>
<keyword evidence="2 4" id="KW-0479">Metal-binding</keyword>
<dbReference type="InterPro" id="IPR026876">
    <property type="entry name" value="Fn3_assoc_repeat"/>
</dbReference>
<dbReference type="OrthoDB" id="713772at2"/>
<evidence type="ECO:0000256" key="2">
    <source>
        <dbReference type="ARBA" id="ARBA00022723"/>
    </source>
</evidence>
<protein>
    <submittedName>
        <fullName evidence="7">Putative membrane protein</fullName>
    </submittedName>
</protein>
<dbReference type="InterPro" id="IPR032675">
    <property type="entry name" value="LRR_dom_sf"/>
</dbReference>
<feature type="domain" description="Cytochrome c" evidence="6">
    <location>
        <begin position="181"/>
        <end position="281"/>
    </location>
</feature>
<keyword evidence="5" id="KW-0472">Membrane</keyword>
<accession>A0A562SRE6</accession>
<dbReference type="Proteomes" id="UP000316167">
    <property type="component" value="Unassembled WGS sequence"/>
</dbReference>
<keyword evidence="5" id="KW-0812">Transmembrane</keyword>
<dbReference type="InterPro" id="IPR011429">
    <property type="entry name" value="Cyt_c_Planctomycete-type"/>
</dbReference>
<dbReference type="Pfam" id="PF07635">
    <property type="entry name" value="PSCyt1"/>
    <property type="match status" value="1"/>
</dbReference>
<gene>
    <name evidence="7" type="ORF">IQ13_1696</name>
</gene>
<keyword evidence="8" id="KW-1185">Reference proteome</keyword>
<dbReference type="InterPro" id="IPR009056">
    <property type="entry name" value="Cyt_c-like_dom"/>
</dbReference>
<name>A0A562SRE6_9BACT</name>
<keyword evidence="3 4" id="KW-0408">Iron</keyword>
<dbReference type="SUPFAM" id="SSF46626">
    <property type="entry name" value="Cytochrome c"/>
    <property type="match status" value="1"/>
</dbReference>